<evidence type="ECO:0000313" key="16">
    <source>
        <dbReference type="EMBL" id="ARU55513.1"/>
    </source>
</evidence>
<dbReference type="GO" id="GO:0003677">
    <property type="term" value="F:DNA binding"/>
    <property type="evidence" value="ECO:0007669"/>
    <property type="project" value="TreeGrafter"/>
</dbReference>
<keyword evidence="7 14" id="KW-0157">Chromophore</keyword>
<keyword evidence="16" id="KW-0456">Lyase</keyword>
<feature type="binding site" evidence="12">
    <location>
        <begin position="230"/>
        <end position="234"/>
    </location>
    <ligand>
        <name>FAD</name>
        <dbReference type="ChEBI" id="CHEBI:57692"/>
    </ligand>
</feature>
<evidence type="ECO:0000256" key="5">
    <source>
        <dbReference type="ARBA" id="ARBA00022630"/>
    </source>
</evidence>
<comment type="cofactor">
    <cofactor evidence="1">
        <name>(6R)-5,10-methylene-5,6,7,8-tetrahydrofolate</name>
        <dbReference type="ChEBI" id="CHEBI:15636"/>
    </cofactor>
</comment>
<dbReference type="SUPFAM" id="SSF48173">
    <property type="entry name" value="Cryptochrome/photolyase FAD-binding domain"/>
    <property type="match status" value="1"/>
</dbReference>
<evidence type="ECO:0000256" key="1">
    <source>
        <dbReference type="ARBA" id="ARBA00001932"/>
    </source>
</evidence>
<organism evidence="16 17">
    <name type="scientific">Oleiphilus messinensis</name>
    <dbReference type="NCBI Taxonomy" id="141451"/>
    <lineage>
        <taxon>Bacteria</taxon>
        <taxon>Pseudomonadati</taxon>
        <taxon>Pseudomonadota</taxon>
        <taxon>Gammaproteobacteria</taxon>
        <taxon>Oceanospirillales</taxon>
        <taxon>Oleiphilaceae</taxon>
        <taxon>Oleiphilus</taxon>
    </lineage>
</organism>
<evidence type="ECO:0000256" key="10">
    <source>
        <dbReference type="ARBA" id="ARBA00059220"/>
    </source>
</evidence>
<dbReference type="GO" id="GO:0071949">
    <property type="term" value="F:FAD binding"/>
    <property type="evidence" value="ECO:0007669"/>
    <property type="project" value="TreeGrafter"/>
</dbReference>
<dbReference type="InterPro" id="IPR005101">
    <property type="entry name" value="Cryptochr/Photolyase_FAD-bd"/>
</dbReference>
<feature type="binding site" evidence="12">
    <location>
        <position position="218"/>
    </location>
    <ligand>
        <name>FAD</name>
        <dbReference type="ChEBI" id="CHEBI:57692"/>
    </ligand>
</feature>
<reference evidence="16 17" key="1">
    <citation type="submission" date="2017-05" db="EMBL/GenBank/DDBJ databases">
        <title>Genomic insights into alkan degradation activity of Oleiphilus messinensis.</title>
        <authorList>
            <person name="Kozyavkin S.A."/>
            <person name="Slesarev A.I."/>
            <person name="Golyshin P.N."/>
            <person name="Korzhenkov A."/>
            <person name="Golyshina O.N."/>
            <person name="Toshchakov S.V."/>
        </authorList>
    </citation>
    <scope>NUCLEOTIDE SEQUENCE [LARGE SCALE GENOMIC DNA]</scope>
    <source>
        <strain evidence="16 17">ME102</strain>
    </source>
</reference>
<dbReference type="InterPro" id="IPR002081">
    <property type="entry name" value="Cryptochrome/DNA_photolyase_1"/>
</dbReference>
<dbReference type="Proteomes" id="UP000196027">
    <property type="component" value="Chromosome"/>
</dbReference>
<dbReference type="Pfam" id="PF00875">
    <property type="entry name" value="DNA_photolyase"/>
    <property type="match status" value="1"/>
</dbReference>
<dbReference type="InterPro" id="IPR014729">
    <property type="entry name" value="Rossmann-like_a/b/a_fold"/>
</dbReference>
<feature type="binding site" evidence="12">
    <location>
        <begin position="272"/>
        <end position="279"/>
    </location>
    <ligand>
        <name>FAD</name>
        <dbReference type="ChEBI" id="CHEBI:57692"/>
    </ligand>
</feature>
<comment type="cofactor">
    <cofactor evidence="12">
        <name>FAD</name>
        <dbReference type="ChEBI" id="CHEBI:57692"/>
    </cofactor>
    <text evidence="12">Binds 1 FAD per subunit.</text>
</comment>
<evidence type="ECO:0000313" key="17">
    <source>
        <dbReference type="Proteomes" id="UP000196027"/>
    </source>
</evidence>
<evidence type="ECO:0000256" key="6">
    <source>
        <dbReference type="ARBA" id="ARBA00022827"/>
    </source>
</evidence>
<evidence type="ECO:0000256" key="13">
    <source>
        <dbReference type="PIRSR" id="PIRSR602081-2"/>
    </source>
</evidence>
<evidence type="ECO:0000256" key="2">
    <source>
        <dbReference type="ARBA" id="ARBA00005862"/>
    </source>
</evidence>
<dbReference type="OrthoDB" id="9772484at2"/>
<keyword evidence="6 12" id="KW-0274">FAD</keyword>
<feature type="site" description="Electron transfer via tryptophanyl radical" evidence="13">
    <location>
        <position position="357"/>
    </location>
</feature>
<evidence type="ECO:0000256" key="12">
    <source>
        <dbReference type="PIRSR" id="PIRSR602081-1"/>
    </source>
</evidence>
<dbReference type="Gene3D" id="3.40.50.620">
    <property type="entry name" value="HUPs"/>
    <property type="match status" value="1"/>
</dbReference>
<dbReference type="GO" id="GO:0003904">
    <property type="term" value="F:deoxyribodipyrimidine photo-lyase activity"/>
    <property type="evidence" value="ECO:0007669"/>
    <property type="project" value="UniProtKB-EC"/>
</dbReference>
<dbReference type="Pfam" id="PF03441">
    <property type="entry name" value="FAD_binding_7"/>
    <property type="match status" value="1"/>
</dbReference>
<feature type="site" description="Electron transfer via tryptophanyl radical" evidence="13">
    <location>
        <position position="304"/>
    </location>
</feature>
<protein>
    <recommendedName>
        <fullName evidence="4">Deoxyribodipyrimidine photo-lyase</fullName>
        <ecNumber evidence="3">4.1.99.3</ecNumber>
    </recommendedName>
    <alternativeName>
        <fullName evidence="8">DNA photolyase</fullName>
    </alternativeName>
    <alternativeName>
        <fullName evidence="11">Photoreactivating enzyme</fullName>
    </alternativeName>
</protein>
<dbReference type="PRINTS" id="PR00147">
    <property type="entry name" value="DNAPHOTLYASE"/>
</dbReference>
<evidence type="ECO:0000256" key="4">
    <source>
        <dbReference type="ARBA" id="ARBA00014046"/>
    </source>
</evidence>
<feature type="domain" description="Photolyase/cryptochrome alpha/beta" evidence="15">
    <location>
        <begin position="1"/>
        <end position="129"/>
    </location>
</feature>
<dbReference type="InterPro" id="IPR018394">
    <property type="entry name" value="DNA_photolyase_1_CS_C"/>
</dbReference>
<dbReference type="Gene3D" id="1.25.40.80">
    <property type="match status" value="1"/>
</dbReference>
<dbReference type="InterPro" id="IPR036155">
    <property type="entry name" value="Crypto/Photolyase_N_sf"/>
</dbReference>
<comment type="function">
    <text evidence="10">Involved in repair of UV radiation-induced DNA damage. Catalyzes the light-dependent monomerization (300-600 nm) of cyclobutyl pyrimidine dimers (in cis-syn configuration), which are formed between adjacent bases on the same DNA strand upon exposure to ultraviolet radiation.</text>
</comment>
<dbReference type="InterPro" id="IPR006050">
    <property type="entry name" value="DNA_photolyase_N"/>
</dbReference>
<proteinExistence type="inferred from homology"/>
<dbReference type="InterPro" id="IPR036134">
    <property type="entry name" value="Crypto/Photolyase_FAD-like_sf"/>
</dbReference>
<sequence length="481" mass="55324">MWFRSDLRVYDNPALMAARNQGTTCAIYFATPEQWREHDWSEGKISLVVAQVEALSRELAKLNIPLTVLRVERFADIPERLACWVRECSVTQVFFNYEYEINESACADAVTAMLHGESVPAWGYHDQCIIPPGQIRTRTGGVFKVFTAFKKVFLEQFPTRSRGIFNRPEMQHAKPFKGNSDALSEIPVERRWRSLWPMGENEAHDRLNRFIEHKINGYRDDRDVPSLDSTSALSPYLTLGCLSTTQCMHAAMSANYGRYQDGNPGVLTWINELIWREFYRHLMFAFPDICRYRPFKPETDLLPWSRDEALFSAWKTGQTGFPIVDAAMRQLLHLGWMHNRLRMVTAMFLTKDLFIDWRWGERYFMQMLVDGDLASNNGGWQWSASTGVDAAPYFRVFNPVRQSERFDPKGVFIRRYLPELAALDDRSIHQPSAAQARACGYPLPIVDHRLAVDSVKAHFKALSLIDDDKAMPTVNALSVMG</sequence>
<dbReference type="PANTHER" id="PTHR11455:SF9">
    <property type="entry name" value="CRYPTOCHROME CIRCADIAN CLOCK 5 ISOFORM X1"/>
    <property type="match status" value="1"/>
</dbReference>
<feature type="binding site" evidence="12">
    <location>
        <begin position="370"/>
        <end position="372"/>
    </location>
    <ligand>
        <name>FAD</name>
        <dbReference type="ChEBI" id="CHEBI:57692"/>
    </ligand>
</feature>
<dbReference type="SUPFAM" id="SSF52425">
    <property type="entry name" value="Cryptochrome/photolyase, N-terminal domain"/>
    <property type="match status" value="1"/>
</dbReference>
<evidence type="ECO:0000256" key="7">
    <source>
        <dbReference type="ARBA" id="ARBA00022991"/>
    </source>
</evidence>
<dbReference type="EMBL" id="CP021425">
    <property type="protein sequence ID" value="ARU55513.1"/>
    <property type="molecule type" value="Genomic_DNA"/>
</dbReference>
<dbReference type="GO" id="GO:0000719">
    <property type="term" value="P:photoreactive repair"/>
    <property type="evidence" value="ECO:0007669"/>
    <property type="project" value="UniProtKB-ARBA"/>
</dbReference>
<dbReference type="FunFam" id="1.10.579.10:FF:000003">
    <property type="entry name" value="Deoxyribodipyrimidine photo-lyase"/>
    <property type="match status" value="1"/>
</dbReference>
<dbReference type="AlphaFoldDB" id="A0A1Y0I7Y8"/>
<name>A0A1Y0I7Y8_9GAMM</name>
<dbReference type="NCBIfam" id="NF007955">
    <property type="entry name" value="PRK10674.1"/>
    <property type="match status" value="1"/>
</dbReference>
<evidence type="ECO:0000256" key="8">
    <source>
        <dbReference type="ARBA" id="ARBA00031671"/>
    </source>
</evidence>
<evidence type="ECO:0000256" key="3">
    <source>
        <dbReference type="ARBA" id="ARBA00013149"/>
    </source>
</evidence>
<dbReference type="PANTHER" id="PTHR11455">
    <property type="entry name" value="CRYPTOCHROME"/>
    <property type="match status" value="1"/>
</dbReference>
<dbReference type="KEGG" id="ome:OLMES_1436"/>
<evidence type="ECO:0000256" key="11">
    <source>
        <dbReference type="ARBA" id="ARBA00083107"/>
    </source>
</evidence>
<accession>A0A1Y0I7Y8</accession>
<comment type="similarity">
    <text evidence="2">Belongs to the DNA photolyase class-1 family.</text>
</comment>
<feature type="site" description="Electron transfer via tryptophanyl radical" evidence="13">
    <location>
        <position position="380"/>
    </location>
</feature>
<comment type="similarity">
    <text evidence="14">Belongs to the DNA photolyase family.</text>
</comment>
<evidence type="ECO:0000259" key="15">
    <source>
        <dbReference type="PROSITE" id="PS51645"/>
    </source>
</evidence>
<dbReference type="Gene3D" id="1.10.579.10">
    <property type="entry name" value="DNA Cyclobutane Dipyrimidine Photolyase, subunit A, domain 3"/>
    <property type="match status" value="1"/>
</dbReference>
<evidence type="ECO:0000256" key="14">
    <source>
        <dbReference type="RuleBase" id="RU004182"/>
    </source>
</evidence>
<dbReference type="GO" id="GO:0009416">
    <property type="term" value="P:response to light stimulus"/>
    <property type="evidence" value="ECO:0007669"/>
    <property type="project" value="TreeGrafter"/>
</dbReference>
<comment type="catalytic activity">
    <reaction evidence="9">
        <text>cyclobutadipyrimidine (in DNA) = 2 pyrimidine residues (in DNA).</text>
        <dbReference type="EC" id="4.1.99.3"/>
    </reaction>
</comment>
<keyword evidence="5 12" id="KW-0285">Flavoprotein</keyword>
<keyword evidence="17" id="KW-1185">Reference proteome</keyword>
<dbReference type="PROSITE" id="PS00394">
    <property type="entry name" value="DNA_PHOTOLYASES_1_1"/>
    <property type="match status" value="1"/>
</dbReference>
<gene>
    <name evidence="16" type="ORF">OLMES_1436</name>
</gene>
<feature type="binding site" evidence="12">
    <location>
        <position position="269"/>
    </location>
    <ligand>
        <name>FAD</name>
        <dbReference type="ChEBI" id="CHEBI:57692"/>
    </ligand>
</feature>
<evidence type="ECO:0000256" key="9">
    <source>
        <dbReference type="ARBA" id="ARBA00033999"/>
    </source>
</evidence>
<dbReference type="EC" id="4.1.99.3" evidence="3"/>
<dbReference type="PROSITE" id="PS51645">
    <property type="entry name" value="PHR_CRY_ALPHA_BETA"/>
    <property type="match status" value="1"/>
</dbReference>